<feature type="transmembrane region" description="Helical" evidence="2">
    <location>
        <begin position="156"/>
        <end position="176"/>
    </location>
</feature>
<feature type="transmembrane region" description="Helical" evidence="2">
    <location>
        <begin position="213"/>
        <end position="230"/>
    </location>
</feature>
<dbReference type="InterPro" id="IPR052710">
    <property type="entry name" value="CAAX_protease"/>
</dbReference>
<evidence type="ECO:0000256" key="2">
    <source>
        <dbReference type="SAM" id="Phobius"/>
    </source>
</evidence>
<name>A0A3R8LZ48_9FIRM</name>
<organism evidence="4 5">
    <name type="scientific">Schaedlerella arabinosiphila</name>
    <dbReference type="NCBI Taxonomy" id="2044587"/>
    <lineage>
        <taxon>Bacteria</taxon>
        <taxon>Bacillati</taxon>
        <taxon>Bacillota</taxon>
        <taxon>Clostridia</taxon>
        <taxon>Lachnospirales</taxon>
        <taxon>Lachnospiraceae</taxon>
        <taxon>Schaedlerella</taxon>
    </lineage>
</organism>
<keyword evidence="4" id="KW-0482">Metalloprotease</keyword>
<evidence type="ECO:0000313" key="5">
    <source>
        <dbReference type="Proteomes" id="UP000274920"/>
    </source>
</evidence>
<keyword evidence="4" id="KW-0378">Hydrolase</keyword>
<keyword evidence="4" id="KW-0645">Protease</keyword>
<dbReference type="PANTHER" id="PTHR36435">
    <property type="entry name" value="SLR1288 PROTEIN"/>
    <property type="match status" value="1"/>
</dbReference>
<feature type="transmembrane region" description="Helical" evidence="2">
    <location>
        <begin position="117"/>
        <end position="144"/>
    </location>
</feature>
<feature type="transmembrane region" description="Helical" evidence="2">
    <location>
        <begin position="188"/>
        <end position="207"/>
    </location>
</feature>
<protein>
    <submittedName>
        <fullName evidence="4">CPBP family intramembrane metalloprotease</fullName>
    </submittedName>
</protein>
<sequence>MNKAPGKNRFWYLFGPFLIYWGIEFVGAMIASLVMVIVSVPEVIQSVAWKDSMTNEEFMEAAAQMQTMLLDMAARYQVQMLAAAALLTIPVLALLYRRDRLQEQMQGLPVNKKAPAYQYIWTAILGAMVCIGGNVLIVMTNLAFVSESYQNTSAVFYAPAFAVQVVCLGLIIPVSEELLFRGLLFRRCRALMGFFPAALSISILFGFSHGNLVQFLYAMGLGMLLAYVCEKYGSLKAAILLHVTANLTSLIMTETGFLDWICGAFIRLAVTVVACAFFGAAMFVLIQRIDEKPEGTDRTDDSGNIPLTKDMFR</sequence>
<accession>A0A3R8LZ48</accession>
<feature type="transmembrane region" description="Helical" evidence="2">
    <location>
        <begin position="12"/>
        <end position="40"/>
    </location>
</feature>
<feature type="transmembrane region" description="Helical" evidence="2">
    <location>
        <begin position="237"/>
        <end position="258"/>
    </location>
</feature>
<dbReference type="Pfam" id="PF02517">
    <property type="entry name" value="Rce1-like"/>
    <property type="match status" value="1"/>
</dbReference>
<keyword evidence="2" id="KW-1133">Transmembrane helix</keyword>
<feature type="domain" description="CAAX prenyl protease 2/Lysostaphin resistance protein A-like" evidence="3">
    <location>
        <begin position="161"/>
        <end position="247"/>
    </location>
</feature>
<dbReference type="InterPro" id="IPR003675">
    <property type="entry name" value="Rce1/LyrA-like_dom"/>
</dbReference>
<gene>
    <name evidence="4" type="ORF">EBB54_14265</name>
</gene>
<dbReference type="GO" id="GO:0004175">
    <property type="term" value="F:endopeptidase activity"/>
    <property type="evidence" value="ECO:0007669"/>
    <property type="project" value="UniProtKB-ARBA"/>
</dbReference>
<dbReference type="PANTHER" id="PTHR36435:SF1">
    <property type="entry name" value="CAAX AMINO TERMINAL PROTEASE FAMILY PROTEIN"/>
    <property type="match status" value="1"/>
</dbReference>
<feature type="transmembrane region" description="Helical" evidence="2">
    <location>
        <begin position="264"/>
        <end position="286"/>
    </location>
</feature>
<evidence type="ECO:0000259" key="3">
    <source>
        <dbReference type="Pfam" id="PF02517"/>
    </source>
</evidence>
<keyword evidence="2" id="KW-0472">Membrane</keyword>
<dbReference type="GO" id="GO:0008237">
    <property type="term" value="F:metallopeptidase activity"/>
    <property type="evidence" value="ECO:0007669"/>
    <property type="project" value="UniProtKB-KW"/>
</dbReference>
<dbReference type="AlphaFoldDB" id="A0A3R8LZ48"/>
<feature type="region of interest" description="Disordered" evidence="1">
    <location>
        <begin position="293"/>
        <end position="313"/>
    </location>
</feature>
<evidence type="ECO:0000256" key="1">
    <source>
        <dbReference type="SAM" id="MobiDB-lite"/>
    </source>
</evidence>
<keyword evidence="2" id="KW-0812">Transmembrane</keyword>
<evidence type="ECO:0000313" key="4">
    <source>
        <dbReference type="EMBL" id="RRK32395.1"/>
    </source>
</evidence>
<comment type="caution">
    <text evidence="4">The sequence shown here is derived from an EMBL/GenBank/DDBJ whole genome shotgun (WGS) entry which is preliminary data.</text>
</comment>
<dbReference type="RefSeq" id="WP_125127866.1">
    <property type="nucleotide sequence ID" value="NZ_RHJS01000002.1"/>
</dbReference>
<proteinExistence type="predicted"/>
<dbReference type="GO" id="GO:0080120">
    <property type="term" value="P:CAAX-box protein maturation"/>
    <property type="evidence" value="ECO:0007669"/>
    <property type="project" value="UniProtKB-ARBA"/>
</dbReference>
<reference evidence="4" key="1">
    <citation type="submission" date="2018-10" db="EMBL/GenBank/DDBJ databases">
        <title>Schaedlerella arabinophila gen. nov. sp. nov., isolated from the mouse intestinal tract and comparative analysis with the genome of the closely related altered Schaedler flora strain ASF502.</title>
        <authorList>
            <person name="Miyake S."/>
            <person name="Soh M."/>
            <person name="Seedorf H."/>
        </authorList>
    </citation>
    <scope>NUCLEOTIDE SEQUENCE [LARGE SCALE GENOMIC DNA]</scope>
    <source>
        <strain evidence="4">DSM 106076</strain>
    </source>
</reference>
<feature type="transmembrane region" description="Helical" evidence="2">
    <location>
        <begin position="76"/>
        <end position="96"/>
    </location>
</feature>
<keyword evidence="5" id="KW-1185">Reference proteome</keyword>
<dbReference type="GO" id="GO:0006508">
    <property type="term" value="P:proteolysis"/>
    <property type="evidence" value="ECO:0007669"/>
    <property type="project" value="UniProtKB-KW"/>
</dbReference>
<dbReference type="Proteomes" id="UP000274920">
    <property type="component" value="Unassembled WGS sequence"/>
</dbReference>
<dbReference type="EMBL" id="RHJS01000002">
    <property type="protein sequence ID" value="RRK32395.1"/>
    <property type="molecule type" value="Genomic_DNA"/>
</dbReference>